<feature type="binding site" evidence="4">
    <location>
        <position position="377"/>
    </location>
    <ligand>
        <name>FAD</name>
        <dbReference type="ChEBI" id="CHEBI:57692"/>
    </ligand>
</feature>
<dbReference type="PIRSF" id="PIRSF000350">
    <property type="entry name" value="Mercury_reductase_MerA"/>
    <property type="match status" value="1"/>
</dbReference>
<evidence type="ECO:0000256" key="4">
    <source>
        <dbReference type="PIRSR" id="PIRSR000350-3"/>
    </source>
</evidence>
<dbReference type="Gene3D" id="3.50.50.60">
    <property type="entry name" value="FAD/NAD(P)-binding domain"/>
    <property type="match status" value="2"/>
</dbReference>
<dbReference type="Proteomes" id="UP000315730">
    <property type="component" value="Unassembled WGS sequence"/>
</dbReference>
<feature type="domain" description="FAD/NAD(P)-binding" evidence="6">
    <location>
        <begin position="65"/>
        <end position="392"/>
    </location>
</feature>
<dbReference type="PRINTS" id="PR00368">
    <property type="entry name" value="FADPNR"/>
</dbReference>
<accession>A0A4Y4D4R9</accession>
<dbReference type="Gene3D" id="3.30.390.30">
    <property type="match status" value="1"/>
</dbReference>
<evidence type="ECO:0000256" key="3">
    <source>
        <dbReference type="ARBA" id="ARBA00022827"/>
    </source>
</evidence>
<comment type="cofactor">
    <cofactor evidence="4">
        <name>FAD</name>
        <dbReference type="ChEBI" id="CHEBI:57692"/>
    </cofactor>
    <text evidence="4">Binds 1 FAD per subunit.</text>
</comment>
<dbReference type="GO" id="GO:0003955">
    <property type="term" value="F:NAD(P)H dehydrogenase (quinone) activity"/>
    <property type="evidence" value="ECO:0007669"/>
    <property type="project" value="TreeGrafter"/>
</dbReference>
<keyword evidence="3 4" id="KW-0274">FAD</keyword>
<organism evidence="7 8">
    <name type="scientific">Kocuria varians</name>
    <name type="common">Micrococcus varians</name>
    <dbReference type="NCBI Taxonomy" id="1272"/>
    <lineage>
        <taxon>Bacteria</taxon>
        <taxon>Bacillati</taxon>
        <taxon>Actinomycetota</taxon>
        <taxon>Actinomycetes</taxon>
        <taxon>Micrococcales</taxon>
        <taxon>Micrococcaceae</taxon>
        <taxon>Kocuria</taxon>
    </lineage>
</organism>
<dbReference type="PANTHER" id="PTHR43014:SF1">
    <property type="entry name" value="NAD(P)H DEHYDROGENASE (QUINONE)"/>
    <property type="match status" value="1"/>
</dbReference>
<evidence type="ECO:0000256" key="2">
    <source>
        <dbReference type="ARBA" id="ARBA00022630"/>
    </source>
</evidence>
<dbReference type="AlphaFoldDB" id="A0A4Y4D4R9"/>
<evidence type="ECO:0000313" key="7">
    <source>
        <dbReference type="EMBL" id="GEC98277.1"/>
    </source>
</evidence>
<feature type="domain" description="Pyridine nucleotide-disulphide oxidoreductase dimerisation" evidence="5">
    <location>
        <begin position="413"/>
        <end position="520"/>
    </location>
</feature>
<evidence type="ECO:0000256" key="1">
    <source>
        <dbReference type="ARBA" id="ARBA00007532"/>
    </source>
</evidence>
<dbReference type="PANTHER" id="PTHR43014">
    <property type="entry name" value="MERCURIC REDUCTASE"/>
    <property type="match status" value="1"/>
</dbReference>
<reference evidence="7 8" key="1">
    <citation type="submission" date="2019-06" db="EMBL/GenBank/DDBJ databases">
        <title>Whole genome shotgun sequence of Kocuria varians NBRC 15358.</title>
        <authorList>
            <person name="Hosoyama A."/>
            <person name="Uohara A."/>
            <person name="Ohji S."/>
            <person name="Ichikawa N."/>
        </authorList>
    </citation>
    <scope>NUCLEOTIDE SEQUENCE [LARGE SCALE GENOMIC DNA]</scope>
    <source>
        <strain evidence="7 8">NBRC 15358</strain>
    </source>
</reference>
<proteinExistence type="inferred from homology"/>
<feature type="binding site" evidence="4">
    <location>
        <begin position="249"/>
        <end position="256"/>
    </location>
    <ligand>
        <name>NAD(+)</name>
        <dbReference type="ChEBI" id="CHEBI:57540"/>
    </ligand>
</feature>
<dbReference type="Pfam" id="PF07992">
    <property type="entry name" value="Pyr_redox_2"/>
    <property type="match status" value="1"/>
</dbReference>
<dbReference type="InterPro" id="IPR036188">
    <property type="entry name" value="FAD/NAD-bd_sf"/>
</dbReference>
<keyword evidence="4" id="KW-0520">NAD</keyword>
<dbReference type="InterPro" id="IPR001100">
    <property type="entry name" value="Pyr_nuc-diS_OxRdtase"/>
</dbReference>
<feature type="binding site" evidence="4">
    <location>
        <position position="110"/>
    </location>
    <ligand>
        <name>FAD</name>
        <dbReference type="ChEBI" id="CHEBI:57692"/>
    </ligand>
</feature>
<comment type="caution">
    <text evidence="7">The sequence shown here is derived from an EMBL/GenBank/DDBJ whole genome shotgun (WGS) entry which is preliminary data.</text>
</comment>
<dbReference type="GO" id="GO:0050660">
    <property type="term" value="F:flavin adenine dinucleotide binding"/>
    <property type="evidence" value="ECO:0007669"/>
    <property type="project" value="TreeGrafter"/>
</dbReference>
<sequence length="528" mass="55607">MPRHTGALTQDVGGLLGEFEGILGRGLSHGAILGAHGGRVSVWAGPGRLGRMADMTVQREFADQKLVIIGGGPGGYEAALVAASLGADVTVVEEQGMGGSAVLTDVVPSKTLIASADTMNRFASARDLGVHVGDDLDATEELNNLRVDLDKVNVRLLRLAATQSRDIKRGLERVGVRVVQGRGKIVDRHTVVVEPTDDEPYELTADVVIVSVGAHPRELDTAKPDGERIFNWKQIYQLTEIPEKLIVVGSGVTGAEFASAYNGLGSEVTLVSSREQVLPGSDTDAAQVLENVFERRGLRVLSRSRADAVENTGDGVRVTLSDGRKIRGTHCLLAVGSIPNTADMGLEEAGVAMTESGHIRVDAVSRTTAPGIYAAGDCTGVMPLASVAAMQGRIAVAHILGDIVHPLRTDEVASNIFTSPEIASVGITQQDVEADPAMFTGMTMNLATNPRAKMMAVDDGFVKIFARRGSGTVMGGVVVGPRASELIFPIALAVTHRLGVDDLSDTFAVYPSLSGTIAEAARRLHVHR</sequence>
<dbReference type="SUPFAM" id="SSF51905">
    <property type="entry name" value="FAD/NAD(P)-binding domain"/>
    <property type="match status" value="1"/>
</dbReference>
<evidence type="ECO:0000313" key="8">
    <source>
        <dbReference type="Proteomes" id="UP000315730"/>
    </source>
</evidence>
<name>A0A4Y4D4R9_KOCVA</name>
<dbReference type="EMBL" id="BJNW01000003">
    <property type="protein sequence ID" value="GEC98277.1"/>
    <property type="molecule type" value="Genomic_DNA"/>
</dbReference>
<keyword evidence="2" id="KW-0285">Flavoprotein</keyword>
<dbReference type="InterPro" id="IPR023753">
    <property type="entry name" value="FAD/NAD-binding_dom"/>
</dbReference>
<dbReference type="PRINTS" id="PR00411">
    <property type="entry name" value="PNDRDTASEI"/>
</dbReference>
<evidence type="ECO:0000259" key="6">
    <source>
        <dbReference type="Pfam" id="PF07992"/>
    </source>
</evidence>
<keyword evidence="8" id="KW-1185">Reference proteome</keyword>
<dbReference type="SUPFAM" id="SSF55424">
    <property type="entry name" value="FAD/NAD-linked reductases, dimerisation (C-terminal) domain"/>
    <property type="match status" value="1"/>
</dbReference>
<feature type="binding site" evidence="4">
    <location>
        <position position="336"/>
    </location>
    <ligand>
        <name>NAD(+)</name>
        <dbReference type="ChEBI" id="CHEBI:57540"/>
    </ligand>
</feature>
<dbReference type="NCBIfam" id="NF005883">
    <property type="entry name" value="PRK07845.1"/>
    <property type="match status" value="1"/>
</dbReference>
<feature type="binding site" evidence="4">
    <location>
        <position position="183"/>
    </location>
    <ligand>
        <name>FAD</name>
        <dbReference type="ChEBI" id="CHEBI:57692"/>
    </ligand>
</feature>
<gene>
    <name evidence="7" type="ORF">KVA01_04320</name>
</gene>
<comment type="similarity">
    <text evidence="1">Belongs to the class-I pyridine nucleotide-disulfide oxidoreductase family.</text>
</comment>
<dbReference type="InterPro" id="IPR016156">
    <property type="entry name" value="FAD/NAD-linked_Rdtase_dimer_sf"/>
</dbReference>
<dbReference type="InterPro" id="IPR004099">
    <property type="entry name" value="Pyr_nucl-diS_OxRdtase_dimer"/>
</dbReference>
<keyword evidence="4" id="KW-0547">Nucleotide-binding</keyword>
<protein>
    <submittedName>
        <fullName evidence="7">NAD(P)H-quinone dehydrogenase</fullName>
    </submittedName>
</protein>
<evidence type="ECO:0000259" key="5">
    <source>
        <dbReference type="Pfam" id="PF02852"/>
    </source>
</evidence>
<dbReference type="Pfam" id="PF02852">
    <property type="entry name" value="Pyr_redox_dim"/>
    <property type="match status" value="1"/>
</dbReference>
<dbReference type="STRING" id="1272.GCA_900014985_01971"/>